<reference evidence="4 5" key="2">
    <citation type="submission" date="2019-08" db="EMBL/GenBank/DDBJ databases">
        <title>Jejuicoccus antrihumi gen. nov., sp. nov., a new member of the family Dermacoccaceae isolated from a cave.</title>
        <authorList>
            <person name="Schumann P."/>
            <person name="Kim I.S."/>
        </authorList>
    </citation>
    <scope>NUCLEOTIDE SEQUENCE [LARGE SCALE GENOMIC DNA]</scope>
    <source>
        <strain evidence="4 5">C5-26</strain>
    </source>
</reference>
<dbReference type="SUPFAM" id="SSF63817">
    <property type="entry name" value="Sortase"/>
    <property type="match status" value="1"/>
</dbReference>
<feature type="transmembrane region" description="Helical" evidence="3">
    <location>
        <begin position="65"/>
        <end position="88"/>
    </location>
</feature>
<dbReference type="OrthoDB" id="525039at2"/>
<dbReference type="NCBIfam" id="NF033748">
    <property type="entry name" value="class_F_sortase"/>
    <property type="match status" value="1"/>
</dbReference>
<keyword evidence="3" id="KW-1133">Transmembrane helix</keyword>
<evidence type="ECO:0000256" key="3">
    <source>
        <dbReference type="SAM" id="Phobius"/>
    </source>
</evidence>
<keyword evidence="3" id="KW-0472">Membrane</keyword>
<name>A0A563E270_9MICO</name>
<evidence type="ECO:0000256" key="2">
    <source>
        <dbReference type="SAM" id="MobiDB-lite"/>
    </source>
</evidence>
<protein>
    <submittedName>
        <fullName evidence="4">Class F sortase</fullName>
    </submittedName>
</protein>
<dbReference type="InterPro" id="IPR023365">
    <property type="entry name" value="Sortase_dom-sf"/>
</dbReference>
<dbReference type="Proteomes" id="UP000320244">
    <property type="component" value="Unassembled WGS sequence"/>
</dbReference>
<comment type="caution">
    <text evidence="4">The sequence shown here is derived from an EMBL/GenBank/DDBJ whole genome shotgun (WGS) entry which is preliminary data.</text>
</comment>
<keyword evidence="5" id="KW-1185">Reference proteome</keyword>
<dbReference type="GO" id="GO:0016787">
    <property type="term" value="F:hydrolase activity"/>
    <property type="evidence" value="ECO:0007669"/>
    <property type="project" value="UniProtKB-KW"/>
</dbReference>
<proteinExistence type="predicted"/>
<keyword evidence="1" id="KW-0378">Hydrolase</keyword>
<gene>
    <name evidence="4" type="ORF">FGL98_10550</name>
</gene>
<feature type="compositionally biased region" description="Polar residues" evidence="2">
    <location>
        <begin position="20"/>
        <end position="29"/>
    </location>
</feature>
<feature type="region of interest" description="Disordered" evidence="2">
    <location>
        <begin position="92"/>
        <end position="146"/>
    </location>
</feature>
<dbReference type="CDD" id="cd05829">
    <property type="entry name" value="Sortase_F"/>
    <property type="match status" value="1"/>
</dbReference>
<evidence type="ECO:0000313" key="4">
    <source>
        <dbReference type="EMBL" id="TWP36389.1"/>
    </source>
</evidence>
<keyword evidence="3" id="KW-0812">Transmembrane</keyword>
<feature type="compositionally biased region" description="Low complexity" evidence="2">
    <location>
        <begin position="99"/>
        <end position="129"/>
    </location>
</feature>
<dbReference type="InterPro" id="IPR005754">
    <property type="entry name" value="Sortase"/>
</dbReference>
<dbReference type="AlphaFoldDB" id="A0A563E270"/>
<dbReference type="InterPro" id="IPR042001">
    <property type="entry name" value="Sortase_F"/>
</dbReference>
<dbReference type="Pfam" id="PF04203">
    <property type="entry name" value="Sortase"/>
    <property type="match status" value="1"/>
</dbReference>
<feature type="region of interest" description="Disordered" evidence="2">
    <location>
        <begin position="17"/>
        <end position="62"/>
    </location>
</feature>
<dbReference type="Gene3D" id="2.40.260.10">
    <property type="entry name" value="Sortase"/>
    <property type="match status" value="1"/>
</dbReference>
<accession>A0A563E270</accession>
<reference evidence="4 5" key="1">
    <citation type="submission" date="2019-05" db="EMBL/GenBank/DDBJ databases">
        <authorList>
            <person name="Lee S.D."/>
        </authorList>
    </citation>
    <scope>NUCLEOTIDE SEQUENCE [LARGE SCALE GENOMIC DNA]</scope>
    <source>
        <strain evidence="4 5">C5-26</strain>
    </source>
</reference>
<sequence length="293" mass="30323">MRQRHRMQPAARVLLLATNPRRSSVSNHPVTAPAGGGADRRRPRAHDHQRSSNPMSPSPRAHRRLPTWAVLSVAAVLVVGVILVAIGIHGHTSTPRTPPASAQGAGQQTTGGIPAPTSPRASGTSTTGSAPPPTSPQGPAALAASRPTQLSIPAIGVSSGLITLGLNKDGTLQVPAGNAVDHAGWFTGSPTPGQDGPAVILGHVESQRSGPSVFFRLGALKPGDTVSVKRADGKTVHYTVYKVQSYPKTAFPTVAVYGNTADPQLRLITCSGDLNKAGSHHLDNTVIYARETA</sequence>
<evidence type="ECO:0000256" key="1">
    <source>
        <dbReference type="ARBA" id="ARBA00022801"/>
    </source>
</evidence>
<dbReference type="EMBL" id="VCQV01000012">
    <property type="protein sequence ID" value="TWP36389.1"/>
    <property type="molecule type" value="Genomic_DNA"/>
</dbReference>
<organism evidence="4 5">
    <name type="scientific">Leekyejoonella antrihumi</name>
    <dbReference type="NCBI Taxonomy" id="1660198"/>
    <lineage>
        <taxon>Bacteria</taxon>
        <taxon>Bacillati</taxon>
        <taxon>Actinomycetota</taxon>
        <taxon>Actinomycetes</taxon>
        <taxon>Micrococcales</taxon>
        <taxon>Dermacoccaceae</taxon>
        <taxon>Leekyejoonella</taxon>
    </lineage>
</organism>
<evidence type="ECO:0000313" key="5">
    <source>
        <dbReference type="Proteomes" id="UP000320244"/>
    </source>
</evidence>